<accession>A0A915JU43</accession>
<evidence type="ECO:0000313" key="2">
    <source>
        <dbReference type="WBParaSite" id="nRc.2.0.1.t29618-RA"/>
    </source>
</evidence>
<keyword evidence="1" id="KW-1185">Reference proteome</keyword>
<proteinExistence type="predicted"/>
<dbReference type="AlphaFoldDB" id="A0A915JU43"/>
<evidence type="ECO:0000313" key="1">
    <source>
        <dbReference type="Proteomes" id="UP000887565"/>
    </source>
</evidence>
<name>A0A915JU43_ROMCU</name>
<reference evidence="2" key="1">
    <citation type="submission" date="2022-11" db="UniProtKB">
        <authorList>
            <consortium name="WormBaseParasite"/>
        </authorList>
    </citation>
    <scope>IDENTIFICATION</scope>
</reference>
<protein>
    <submittedName>
        <fullName evidence="2">Uncharacterized protein</fullName>
    </submittedName>
</protein>
<dbReference type="Proteomes" id="UP000887565">
    <property type="component" value="Unplaced"/>
</dbReference>
<organism evidence="1 2">
    <name type="scientific">Romanomermis culicivorax</name>
    <name type="common">Nematode worm</name>
    <dbReference type="NCBI Taxonomy" id="13658"/>
    <lineage>
        <taxon>Eukaryota</taxon>
        <taxon>Metazoa</taxon>
        <taxon>Ecdysozoa</taxon>
        <taxon>Nematoda</taxon>
        <taxon>Enoplea</taxon>
        <taxon>Dorylaimia</taxon>
        <taxon>Mermithida</taxon>
        <taxon>Mermithoidea</taxon>
        <taxon>Mermithidae</taxon>
        <taxon>Romanomermis</taxon>
    </lineage>
</organism>
<sequence>MNFAFLLEWRLGSWAHINKLFLHEALIKHTKPELVFACDALEQLNTPTVQITSNVPTVQTIDQIIGAVSDQFQAQQLCMQWEIQEQAQATNARFATLAQQMQQLISTTTAAAAARNNPPTPRPLPVNSWFPCQEPHDVYITSDTFRETKLALVYNHPQL</sequence>
<dbReference type="WBParaSite" id="nRc.2.0.1.t29618-RA">
    <property type="protein sequence ID" value="nRc.2.0.1.t29618-RA"/>
    <property type="gene ID" value="nRc.2.0.1.g29618"/>
</dbReference>